<dbReference type="EMBL" id="MG651603">
    <property type="protein sequence ID" value="AVV48119.1"/>
    <property type="molecule type" value="Genomic_DNA"/>
</dbReference>
<accession>A0A2R4K2P2</accession>
<dbReference type="RefSeq" id="WP_172692252.1">
    <property type="nucleotide sequence ID" value="NZ_MG651603.1"/>
</dbReference>
<geneLocation type="plasmid" evidence="1">
    <name>pChV1</name>
</geneLocation>
<evidence type="ECO:0000313" key="1">
    <source>
        <dbReference type="EMBL" id="AVV48119.1"/>
    </source>
</evidence>
<organism evidence="1">
    <name type="scientific">Chromobacterium violaceum</name>
    <dbReference type="NCBI Taxonomy" id="536"/>
    <lineage>
        <taxon>Bacteria</taxon>
        <taxon>Pseudomonadati</taxon>
        <taxon>Pseudomonadota</taxon>
        <taxon>Betaproteobacteria</taxon>
        <taxon>Neisseriales</taxon>
        <taxon>Chromobacteriaceae</taxon>
        <taxon>Chromobacterium</taxon>
    </lineage>
</organism>
<keyword evidence="1" id="KW-0614">Plasmid</keyword>
<name>A0A2R4K2P2_CHRVL</name>
<dbReference type="AlphaFoldDB" id="A0A2R4K2P2"/>
<sequence length="473" mass="46510">MDIYMPDTANPLTRSALKTSFQAGKKPTASDFANVFDASLNQVDDHISVTSPDGQSVAIALGNNGKDAVNVTGNLAVSGALQLATGPSVSGVVNQDINLASQPDQQLVTASAVSQFVSNAALGLTLRAQARAVLTHPTALSGIPPAADGVPLQAGDRVLATRQGGSGGQDSHPDNVLWVVQAGGWTRAPELDGDPYYELERGTAVMATDGGVYGGTLWVMDGDPAKPSWTYRTDLDYLRAGNGLAKQGLNLNLKLAAGSGLQVDGKGLAVDAGNGIAITDSGVSVAAGNGLDASGSAVSVKLAANSGLAVDAAGLKVSTGSGLAADGAGVKIVAGNGLNTGGGALNLQLASNSGLQADGNGLAVDPGNGIAITGSGVSVVVGNGLDASGGPVNVKLAANSGLAVDGNGLKINAASPLTLGAGGLGVNYGQLDAGYLNQRIVFVAEAATTDQTLQAVQAALAAGALLVATYKAG</sequence>
<proteinExistence type="predicted"/>
<protein>
    <submittedName>
        <fullName evidence="1">Uncharacterized protein</fullName>
    </submittedName>
</protein>
<reference evidence="1" key="1">
    <citation type="journal article" date="2018" name="Sci. Rep.">
        <title>Identification and DNA annotation of a plasmid isolated from Chromobacterium violaceum.</title>
        <authorList>
            <person name="Lima D.C."/>
            <person name="Nyberg L.K."/>
            <person name="Westerlund F."/>
            <person name="Batistuzzo de Medeiros S.R."/>
        </authorList>
    </citation>
    <scope>NUCLEOTIDE SEQUENCE</scope>
    <source>
        <strain evidence="1">ATCC 12472</strain>
        <plasmid evidence="1">pChV1</plasmid>
    </source>
</reference>
<dbReference type="Gene3D" id="2.10.25.20">
    <property type="entry name" value="reovirus attachment protein sigma1, domain 1"/>
    <property type="match status" value="1"/>
</dbReference>